<keyword evidence="1" id="KW-0489">Methyltransferase</keyword>
<gene>
    <name evidence="1" type="ORF">C8N25_106180</name>
</gene>
<dbReference type="Gene3D" id="3.40.50.150">
    <property type="entry name" value="Vaccinia Virus protein VP39"/>
    <property type="match status" value="1"/>
</dbReference>
<sequence>MLNKVYPLLSFLTYWLKREDKYSLQSPLLFNTYQDLFSFIKARKEEDLDIEAFRKHLLSSDEIIDVEDFGAGSKSVSTPKRRVSDITKFSTSNRKFAHLYQFFCSLTPAETVLELGTCMGITSRYLARVTLGKLYTFEGSEEIARIAQPVQGFDNLILVAGELSQTLPYTLATLDKIDFALIDATHTYEGTLKYFEQILIKTDNKSIIAIGDIHWSRGMEKAWKEIKNKPDVKLSLDFYECGIVFLDYPGEKAEYILDF</sequence>
<evidence type="ECO:0000313" key="1">
    <source>
        <dbReference type="EMBL" id="REG90679.1"/>
    </source>
</evidence>
<keyword evidence="2" id="KW-1185">Reference proteome</keyword>
<dbReference type="RefSeq" id="WP_086543065.1">
    <property type="nucleotide sequence ID" value="NZ_MSSW01000061.1"/>
</dbReference>
<comment type="caution">
    <text evidence="1">The sequence shown here is derived from an EMBL/GenBank/DDBJ whole genome shotgun (WGS) entry which is preliminary data.</text>
</comment>
<keyword evidence="1" id="KW-0808">Transferase</keyword>
<evidence type="ECO:0000313" key="2">
    <source>
        <dbReference type="Proteomes" id="UP000256405"/>
    </source>
</evidence>
<dbReference type="Pfam" id="PF13578">
    <property type="entry name" value="Methyltransf_24"/>
    <property type="match status" value="1"/>
</dbReference>
<dbReference type="EMBL" id="QUNF01000006">
    <property type="protein sequence ID" value="REG90679.1"/>
    <property type="molecule type" value="Genomic_DNA"/>
</dbReference>
<reference evidence="1 2" key="1">
    <citation type="submission" date="2018-08" db="EMBL/GenBank/DDBJ databases">
        <title>Genomic Encyclopedia of Archaeal and Bacterial Type Strains, Phase II (KMG-II): from individual species to whole genera.</title>
        <authorList>
            <person name="Goeker M."/>
        </authorList>
    </citation>
    <scope>NUCLEOTIDE SEQUENCE [LARGE SCALE GENOMIC DNA]</scope>
    <source>
        <strain evidence="1 2">DSM 15986</strain>
    </source>
</reference>
<organism evidence="1 2">
    <name type="scientific">Algoriphagus antarcticus</name>
    <dbReference type="NCBI Taxonomy" id="238540"/>
    <lineage>
        <taxon>Bacteria</taxon>
        <taxon>Pseudomonadati</taxon>
        <taxon>Bacteroidota</taxon>
        <taxon>Cytophagia</taxon>
        <taxon>Cytophagales</taxon>
        <taxon>Cyclobacteriaceae</taxon>
        <taxon>Algoriphagus</taxon>
    </lineage>
</organism>
<dbReference type="SUPFAM" id="SSF53335">
    <property type="entry name" value="S-adenosyl-L-methionine-dependent methyltransferases"/>
    <property type="match status" value="1"/>
</dbReference>
<dbReference type="AlphaFoldDB" id="A0A3E0E040"/>
<proteinExistence type="predicted"/>
<dbReference type="Proteomes" id="UP000256405">
    <property type="component" value="Unassembled WGS sequence"/>
</dbReference>
<accession>A0A3E0E040</accession>
<dbReference type="GO" id="GO:0008168">
    <property type="term" value="F:methyltransferase activity"/>
    <property type="evidence" value="ECO:0007669"/>
    <property type="project" value="UniProtKB-KW"/>
</dbReference>
<protein>
    <submittedName>
        <fullName evidence="1">Methyltransferase family protein</fullName>
    </submittedName>
</protein>
<dbReference type="GO" id="GO:0032259">
    <property type="term" value="P:methylation"/>
    <property type="evidence" value="ECO:0007669"/>
    <property type="project" value="UniProtKB-KW"/>
</dbReference>
<dbReference type="InterPro" id="IPR029063">
    <property type="entry name" value="SAM-dependent_MTases_sf"/>
</dbReference>
<name>A0A3E0E040_9BACT</name>
<dbReference type="OrthoDB" id="5464618at2"/>